<keyword evidence="18" id="KW-1185">Reference proteome</keyword>
<evidence type="ECO:0000256" key="5">
    <source>
        <dbReference type="ARBA" id="ARBA00017949"/>
    </source>
</evidence>
<sequence length="582" mass="63410">MEHSMPARKNTLPGNLADKSGEANGRFVNRKTGKGVAEDTLFSALSVWGKILYLLKNSRKSFAVITVFLTALVTILVILLWSSSSNYRPLYGIQEPYNNSDILAALEAENIKYQMQPDTGLILVEDGEVAKIRMLLAAKGVKATLPEGLSVLGKQSALGTSQFIENARYNLGLEGELAKTIMSLNAINNARVHLAIPKENLFVGRGDNIATAAVMLDVKSGDKLSVAQITSIMNLVAGSVNNLNPESVSITDQSGRLLSDDVNDGEYSLASSKQLEYKAGIEQQIKKQAKSMLIPILGENNFRIESAADIDFSKKQETMERFDATPVLLSEMSIEDDDQSDIAIGIPGSLSSTPPVVDGQESTPNNSKKKLRRELNRKYAVGSSVTHTEYQQGKINHISLSVVINKDIAPDGEWTADELSKINAMISSAVGLDLNRGDSINVTSFTFSPIQVTNPVAAAWYEETRWQSLLKIIISGLVAMMLIIVVLRPLIKHITVNNSAKDAGPLPAEHQAIAQSTQDKEKEFAQRLAEYGIGETASGNDSMMQMLPSPNSPLSVQIQHLQLISKEHPNRVSEILKNWVNA</sequence>
<dbReference type="GO" id="GO:0009431">
    <property type="term" value="C:bacterial-type flagellum basal body, MS ring"/>
    <property type="evidence" value="ECO:0007669"/>
    <property type="project" value="InterPro"/>
</dbReference>
<comment type="similarity">
    <text evidence="4 12">Belongs to the FliF family.</text>
</comment>
<feature type="transmembrane region" description="Helical" evidence="14">
    <location>
        <begin position="62"/>
        <end position="81"/>
    </location>
</feature>
<dbReference type="HOGENOM" id="CLU_028108_1_1_6"/>
<dbReference type="NCBIfam" id="TIGR00206">
    <property type="entry name" value="fliF"/>
    <property type="match status" value="1"/>
</dbReference>
<dbReference type="PIRSF" id="PIRSF004862">
    <property type="entry name" value="FliF"/>
    <property type="match status" value="1"/>
</dbReference>
<proteinExistence type="inferred from homology"/>
<keyword evidence="6" id="KW-1003">Cell membrane</keyword>
<evidence type="ECO:0000256" key="9">
    <source>
        <dbReference type="ARBA" id="ARBA00023136"/>
    </source>
</evidence>
<dbReference type="GO" id="GO:0003774">
    <property type="term" value="F:cytoskeletal motor activity"/>
    <property type="evidence" value="ECO:0007669"/>
    <property type="project" value="InterPro"/>
</dbReference>
<evidence type="ECO:0000256" key="13">
    <source>
        <dbReference type="SAM" id="MobiDB-lite"/>
    </source>
</evidence>
<evidence type="ECO:0000259" key="15">
    <source>
        <dbReference type="Pfam" id="PF01514"/>
    </source>
</evidence>
<evidence type="ECO:0000313" key="18">
    <source>
        <dbReference type="Proteomes" id="UP000000639"/>
    </source>
</evidence>
<evidence type="ECO:0000256" key="3">
    <source>
        <dbReference type="ARBA" id="ARBA00004651"/>
    </source>
</evidence>
<keyword evidence="10 12" id="KW-0975">Bacterial flagellum</keyword>
<dbReference type="Pfam" id="PF08345">
    <property type="entry name" value="YscJ_FliF_C"/>
    <property type="match status" value="1"/>
</dbReference>
<feature type="compositionally biased region" description="Polar residues" evidence="13">
    <location>
        <begin position="349"/>
        <end position="366"/>
    </location>
</feature>
<dbReference type="Proteomes" id="UP000000639">
    <property type="component" value="Chromosome"/>
</dbReference>
<dbReference type="GO" id="GO:0071973">
    <property type="term" value="P:bacterial-type flagellum-dependent cell motility"/>
    <property type="evidence" value="ECO:0007669"/>
    <property type="project" value="InterPro"/>
</dbReference>
<dbReference type="EMBL" id="CP000510">
    <property type="protein sequence ID" value="ABM05248.1"/>
    <property type="molecule type" value="Genomic_DNA"/>
</dbReference>
<comment type="function">
    <text evidence="1 12">The M ring may be actively involved in energy transduction.</text>
</comment>
<evidence type="ECO:0000256" key="11">
    <source>
        <dbReference type="ARBA" id="ARBA00025936"/>
    </source>
</evidence>
<dbReference type="RefSeq" id="WP_011771796.1">
    <property type="nucleotide sequence ID" value="NC_008709.1"/>
</dbReference>
<dbReference type="eggNOG" id="COG1766">
    <property type="taxonomic scope" value="Bacteria"/>
</dbReference>
<dbReference type="STRING" id="357804.Ping_3565"/>
<feature type="transmembrane region" description="Helical" evidence="14">
    <location>
        <begin position="472"/>
        <end position="491"/>
    </location>
</feature>
<evidence type="ECO:0000256" key="6">
    <source>
        <dbReference type="ARBA" id="ARBA00022475"/>
    </source>
</evidence>
<accession>A1T0I3</accession>
<evidence type="ECO:0000256" key="1">
    <source>
        <dbReference type="ARBA" id="ARBA00003820"/>
    </source>
</evidence>
<keyword evidence="17" id="KW-0282">Flagellum</keyword>
<feature type="domain" description="Flagellar M-ring N-terminal" evidence="15">
    <location>
        <begin position="83"/>
        <end position="259"/>
    </location>
</feature>
<feature type="region of interest" description="Disordered" evidence="13">
    <location>
        <begin position="348"/>
        <end position="372"/>
    </location>
</feature>
<dbReference type="GO" id="GO:0005886">
    <property type="term" value="C:plasma membrane"/>
    <property type="evidence" value="ECO:0007669"/>
    <property type="project" value="UniProtKB-SubCell"/>
</dbReference>
<dbReference type="PANTHER" id="PTHR30046">
    <property type="entry name" value="FLAGELLAR M-RING PROTEIN"/>
    <property type="match status" value="1"/>
</dbReference>
<evidence type="ECO:0000256" key="2">
    <source>
        <dbReference type="ARBA" id="ARBA00004117"/>
    </source>
</evidence>
<keyword evidence="17" id="KW-0969">Cilium</keyword>
<dbReference type="InterPro" id="IPR043427">
    <property type="entry name" value="YscJ/FliF"/>
</dbReference>
<evidence type="ECO:0000256" key="14">
    <source>
        <dbReference type="SAM" id="Phobius"/>
    </source>
</evidence>
<keyword evidence="17" id="KW-0966">Cell projection</keyword>
<dbReference type="Gene3D" id="3.30.300.30">
    <property type="match status" value="1"/>
</dbReference>
<dbReference type="InterPro" id="IPR013556">
    <property type="entry name" value="Flag_M-ring_C"/>
</dbReference>
<feature type="domain" description="Flagellar M-ring C-terminal" evidence="16">
    <location>
        <begin position="293"/>
        <end position="447"/>
    </location>
</feature>
<comment type="subunit">
    <text evidence="11">The basal body constitutes a major portion of the flagellar organelle and consists of four rings (L,P,S, and M) mounted on a central rod. The M ring is integral to the inner membrane of the cell and may be connected to the flagellar rod via the S ring. The S (supramembrane ring) lies just distal to the M ring. The L and P rings lie in the outer membrane and the periplasmic space, respectively.</text>
</comment>
<evidence type="ECO:0000256" key="7">
    <source>
        <dbReference type="ARBA" id="ARBA00022692"/>
    </source>
</evidence>
<evidence type="ECO:0000259" key="16">
    <source>
        <dbReference type="Pfam" id="PF08345"/>
    </source>
</evidence>
<gene>
    <name evidence="17" type="ordered locus">Ping_3565</name>
</gene>
<evidence type="ECO:0000256" key="12">
    <source>
        <dbReference type="PIRNR" id="PIRNR004862"/>
    </source>
</evidence>
<evidence type="ECO:0000256" key="8">
    <source>
        <dbReference type="ARBA" id="ARBA00022989"/>
    </source>
</evidence>
<dbReference type="PRINTS" id="PR01009">
    <property type="entry name" value="FLGMRINGFLIF"/>
</dbReference>
<dbReference type="AlphaFoldDB" id="A1T0I3"/>
<dbReference type="KEGG" id="pin:Ping_3565"/>
<evidence type="ECO:0000256" key="4">
    <source>
        <dbReference type="ARBA" id="ARBA00007971"/>
    </source>
</evidence>
<dbReference type="InterPro" id="IPR045851">
    <property type="entry name" value="AMP-bd_C_sf"/>
</dbReference>
<dbReference type="InterPro" id="IPR000067">
    <property type="entry name" value="FlgMring_FliF"/>
</dbReference>
<reference evidence="17 18" key="1">
    <citation type="submission" date="2007-01" db="EMBL/GenBank/DDBJ databases">
        <title>Complete sequence of Psychromonas ingrahamii 37.</title>
        <authorList>
            <consortium name="US DOE Joint Genome Institute"/>
            <person name="Copeland A."/>
            <person name="Lucas S."/>
            <person name="Lapidus A."/>
            <person name="Barry K."/>
            <person name="Detter J.C."/>
            <person name="Glavina del Rio T."/>
            <person name="Hammon N."/>
            <person name="Israni S."/>
            <person name="Dalin E."/>
            <person name="Tice H."/>
            <person name="Pitluck S."/>
            <person name="Thompson L.S."/>
            <person name="Brettin T."/>
            <person name="Bruce D."/>
            <person name="Han C."/>
            <person name="Tapia R."/>
            <person name="Schmutz J."/>
            <person name="Larimer F."/>
            <person name="Land M."/>
            <person name="Hauser L."/>
            <person name="Kyrpides N."/>
            <person name="Ivanova N."/>
            <person name="Staley J."/>
            <person name="Richardson P."/>
        </authorList>
    </citation>
    <scope>NUCLEOTIDE SEQUENCE [LARGE SCALE GENOMIC DNA]</scope>
    <source>
        <strain evidence="17 18">37</strain>
    </source>
</reference>
<dbReference type="PANTHER" id="PTHR30046:SF0">
    <property type="entry name" value="FLAGELLAR M-RING PROTEIN"/>
    <property type="match status" value="1"/>
</dbReference>
<dbReference type="InterPro" id="IPR006182">
    <property type="entry name" value="FliF_N_dom"/>
</dbReference>
<comment type="subcellular location">
    <subcellularLocation>
        <location evidence="2 12">Bacterial flagellum basal body</location>
    </subcellularLocation>
    <subcellularLocation>
        <location evidence="3">Cell membrane</location>
        <topology evidence="3">Multi-pass membrane protein</topology>
    </subcellularLocation>
</comment>
<dbReference type="OrthoDB" id="8554211at2"/>
<feature type="region of interest" description="Disordered" evidence="13">
    <location>
        <begin position="1"/>
        <end position="25"/>
    </location>
</feature>
<dbReference type="Pfam" id="PF01514">
    <property type="entry name" value="YscJ_FliF"/>
    <property type="match status" value="1"/>
</dbReference>
<name>A1T0I3_PSYIN</name>
<evidence type="ECO:0000313" key="17">
    <source>
        <dbReference type="EMBL" id="ABM05248.1"/>
    </source>
</evidence>
<keyword evidence="9 14" id="KW-0472">Membrane</keyword>
<evidence type="ECO:0000256" key="10">
    <source>
        <dbReference type="ARBA" id="ARBA00023143"/>
    </source>
</evidence>
<organism evidence="17 18">
    <name type="scientific">Psychromonas ingrahamii (strain DSM 17664 / CCUG 51855 / 37)</name>
    <dbReference type="NCBI Taxonomy" id="357804"/>
    <lineage>
        <taxon>Bacteria</taxon>
        <taxon>Pseudomonadati</taxon>
        <taxon>Pseudomonadota</taxon>
        <taxon>Gammaproteobacteria</taxon>
        <taxon>Alteromonadales</taxon>
        <taxon>Psychromonadaceae</taxon>
        <taxon>Psychromonas</taxon>
    </lineage>
</organism>
<protein>
    <recommendedName>
        <fullName evidence="5 12">Flagellar M-ring protein</fullName>
    </recommendedName>
</protein>
<keyword evidence="7 14" id="KW-0812">Transmembrane</keyword>
<keyword evidence="8 14" id="KW-1133">Transmembrane helix</keyword>